<keyword evidence="8" id="KW-1185">Reference proteome</keyword>
<protein>
    <recommendedName>
        <fullName evidence="3 6">Recombination-associated protein RdgC</fullName>
    </recommendedName>
</protein>
<accession>A0A6F8V8C9</accession>
<comment type="similarity">
    <text evidence="2 6">Belongs to the RdgC family.</text>
</comment>
<evidence type="ECO:0000256" key="6">
    <source>
        <dbReference type="HAMAP-Rule" id="MF_00194"/>
    </source>
</evidence>
<dbReference type="NCBIfam" id="NF001464">
    <property type="entry name" value="PRK00321.1-5"/>
    <property type="match status" value="1"/>
</dbReference>
<keyword evidence="4 6" id="KW-0963">Cytoplasm</keyword>
<dbReference type="PANTHER" id="PTHR38103:SF1">
    <property type="entry name" value="RECOMBINATION-ASSOCIATED PROTEIN RDGC"/>
    <property type="match status" value="1"/>
</dbReference>
<evidence type="ECO:0000313" key="8">
    <source>
        <dbReference type="Proteomes" id="UP000502260"/>
    </source>
</evidence>
<dbReference type="AlphaFoldDB" id="A0A6F8V8C9"/>
<proteinExistence type="inferred from homology"/>
<evidence type="ECO:0000256" key="4">
    <source>
        <dbReference type="ARBA" id="ARBA00022490"/>
    </source>
</evidence>
<dbReference type="HAMAP" id="MF_00194">
    <property type="entry name" value="RdgC"/>
    <property type="match status" value="1"/>
</dbReference>
<dbReference type="KEGG" id="slac:SKTS_08000"/>
<dbReference type="GO" id="GO:0003690">
    <property type="term" value="F:double-stranded DNA binding"/>
    <property type="evidence" value="ECO:0007669"/>
    <property type="project" value="TreeGrafter"/>
</dbReference>
<evidence type="ECO:0000256" key="1">
    <source>
        <dbReference type="ARBA" id="ARBA00004453"/>
    </source>
</evidence>
<dbReference type="EMBL" id="AP022853">
    <property type="protein sequence ID" value="BCB25914.1"/>
    <property type="molecule type" value="Genomic_DNA"/>
</dbReference>
<dbReference type="GO" id="GO:0000018">
    <property type="term" value="P:regulation of DNA recombination"/>
    <property type="evidence" value="ECO:0007669"/>
    <property type="project" value="TreeGrafter"/>
</dbReference>
<evidence type="ECO:0000256" key="2">
    <source>
        <dbReference type="ARBA" id="ARBA00008657"/>
    </source>
</evidence>
<comment type="function">
    <text evidence="6">May be involved in recombination.</text>
</comment>
<name>A0A6F8V8C9_9PROT</name>
<dbReference type="RefSeq" id="WP_173060744.1">
    <property type="nucleotide sequence ID" value="NZ_AP022853.1"/>
</dbReference>
<keyword evidence="5 6" id="KW-0233">DNA recombination</keyword>
<reference evidence="8" key="1">
    <citation type="submission" date="2020-03" db="EMBL/GenBank/DDBJ databases">
        <title>Complete genome sequence of sulfur-oxidizing bacterium skT11.</title>
        <authorList>
            <person name="Kanda M."/>
            <person name="Kojima H."/>
            <person name="Fukui M."/>
        </authorList>
    </citation>
    <scope>NUCLEOTIDE SEQUENCE [LARGE SCALE GENOMIC DNA]</scope>
    <source>
        <strain evidence="8">skT11</strain>
    </source>
</reference>
<organism evidence="7 8">
    <name type="scientific">Sulfurimicrobium lacus</name>
    <dbReference type="NCBI Taxonomy" id="2715678"/>
    <lineage>
        <taxon>Bacteria</taxon>
        <taxon>Pseudomonadati</taxon>
        <taxon>Pseudomonadota</taxon>
        <taxon>Betaproteobacteria</taxon>
        <taxon>Nitrosomonadales</taxon>
        <taxon>Sulfuricellaceae</taxon>
        <taxon>Sulfurimicrobium</taxon>
    </lineage>
</organism>
<evidence type="ECO:0000256" key="5">
    <source>
        <dbReference type="ARBA" id="ARBA00023172"/>
    </source>
</evidence>
<dbReference type="Pfam" id="PF04381">
    <property type="entry name" value="RdgC"/>
    <property type="match status" value="1"/>
</dbReference>
<dbReference type="InterPro" id="IPR007476">
    <property type="entry name" value="RdgC"/>
</dbReference>
<dbReference type="NCBIfam" id="NF001463">
    <property type="entry name" value="PRK00321.1-4"/>
    <property type="match status" value="1"/>
</dbReference>
<dbReference type="GO" id="GO:0006310">
    <property type="term" value="P:DNA recombination"/>
    <property type="evidence" value="ECO:0007669"/>
    <property type="project" value="UniProtKB-UniRule"/>
</dbReference>
<evidence type="ECO:0000256" key="3">
    <source>
        <dbReference type="ARBA" id="ARBA00022296"/>
    </source>
</evidence>
<comment type="subcellular location">
    <subcellularLocation>
        <location evidence="1 6">Cytoplasm</location>
        <location evidence="1 6">Nucleoid</location>
    </subcellularLocation>
</comment>
<dbReference type="GO" id="GO:0005737">
    <property type="term" value="C:cytoplasm"/>
    <property type="evidence" value="ECO:0007669"/>
    <property type="project" value="UniProtKB-UniRule"/>
</dbReference>
<dbReference type="Proteomes" id="UP000502260">
    <property type="component" value="Chromosome"/>
</dbReference>
<evidence type="ECO:0000313" key="7">
    <source>
        <dbReference type="EMBL" id="BCB25914.1"/>
    </source>
</evidence>
<dbReference type="PANTHER" id="PTHR38103">
    <property type="entry name" value="RECOMBINATION-ASSOCIATED PROTEIN RDGC"/>
    <property type="match status" value="1"/>
</dbReference>
<gene>
    <name evidence="6 7" type="primary">rdgC</name>
    <name evidence="7" type="ORF">SKTS_08000</name>
</gene>
<sequence length="299" mass="33864">MWFRNLQIYRLSTDWKVTTQQLDEQLAQHVFQPCGGMDMQTRGWVSPRGDERLAYALNGQIMLALRVEQKLLPGSVVNDLAKDRIVEFEQQQGYSPSRKQAREIKERVAEELLPRAFARRRTTYVWIDPAHGWLAIDAASTAKADEVLEMLNKCISDLPLSPLRTERSPAAAMTEWLTTSEAPAGFSIDRDCELRSPVEENATVRYVRHPLDAEEISKHITAGKQPTRLALTWDDRVSFVLTDRMEIKRLAFLDILKEEAEASAETADEQFDADFALMTGELARLLPAIVAALGGEHRV</sequence>
<dbReference type="GO" id="GO:0043590">
    <property type="term" value="C:bacterial nucleoid"/>
    <property type="evidence" value="ECO:0007669"/>
    <property type="project" value="TreeGrafter"/>
</dbReference>